<evidence type="ECO:0000313" key="4">
    <source>
        <dbReference type="Proteomes" id="UP000215305"/>
    </source>
</evidence>
<dbReference type="VEuPathDB" id="FungiDB:CDV56_100946"/>
<dbReference type="RefSeq" id="XP_026609562.1">
    <property type="nucleotide sequence ID" value="XM_026754565.1"/>
</dbReference>
<evidence type="ECO:0000313" key="3">
    <source>
        <dbReference type="EMBL" id="RHZ43171.1"/>
    </source>
</evidence>
<evidence type="ECO:0008006" key="5">
    <source>
        <dbReference type="Google" id="ProtNLM"/>
    </source>
</evidence>
<name>A0A397FWM3_ASPTH</name>
<comment type="caution">
    <text evidence="3">The sequence shown here is derived from an EMBL/GenBank/DDBJ whole genome shotgun (WGS) entry which is preliminary data.</text>
</comment>
<evidence type="ECO:0000256" key="1">
    <source>
        <dbReference type="ARBA" id="ARBA00022679"/>
    </source>
</evidence>
<dbReference type="InterPro" id="IPR023213">
    <property type="entry name" value="CAT-like_dom_sf"/>
</dbReference>
<dbReference type="GeneID" id="38122920"/>
<keyword evidence="2" id="KW-0012">Acyltransferase</keyword>
<dbReference type="PANTHER" id="PTHR31896">
    <property type="entry name" value="FAMILY REGULATORY PROTEIN, PUTATIVE (AFU_ORTHOLOGUE AFUA_3G14730)-RELATED"/>
    <property type="match status" value="1"/>
</dbReference>
<protein>
    <recommendedName>
        <fullName evidence="5">Transferase family protein</fullName>
    </recommendedName>
</protein>
<dbReference type="InterPro" id="IPR051283">
    <property type="entry name" value="Sec_Metabolite_Acyltrans"/>
</dbReference>
<dbReference type="Gene3D" id="3.30.559.10">
    <property type="entry name" value="Chloramphenicol acetyltransferase-like domain"/>
    <property type="match status" value="2"/>
</dbReference>
<sequence>MELYKAHLVPHSPPASPITTPLSILDATVARFAPTGAIWLFDSFPENTTEKGFINRLESSFVQTLSDYPQWAGQLQWAPVRENGLHTERFNRPMIVYGTPNDPGVEWRIVKRDQMSIESLVPSATERASVGTWHGDDFPQRDFLSDTPLALHDLREYQGLPGMQVQITLLKDRGYAIAIRMAHVLADAQTLMVFVHQWAAASRAAFGSEYTQSLMGAPVFNPGLLDAHAAGDIDGPAPDSGLIAAARELPLHRFDWWKTDDPGYSKWMVPNTVNSMPAPELLDGLELSPSTSAPWTSWDLSRPIRYTQIHFSGEQLAEFKRKAQADGRGDISRLDALLAHLWISINRARKLGDCPDSVFMDLSIGTRTRVSPPLPDTFLGSPLFLTHVGASAKSLCAASIGTIASQVRETLALFTPEKIGAMLHDAAYEISPQRLWQAFLGSRHVLVTSWLRLKVYEVDFVGDGNRPRYVHAVLPKLDGEVQVMDSGWDDNGVDVALYLEQEVMERFLTGHKGSSRDSFQYS</sequence>
<keyword evidence="4" id="KW-1185">Reference proteome</keyword>
<dbReference type="EMBL" id="NKHU02000483">
    <property type="protein sequence ID" value="RHZ43171.1"/>
    <property type="molecule type" value="Genomic_DNA"/>
</dbReference>
<gene>
    <name evidence="3" type="ORF">CDV56_100946</name>
</gene>
<proteinExistence type="predicted"/>
<dbReference type="OrthoDB" id="444127at2759"/>
<dbReference type="AlphaFoldDB" id="A0A397FWM3"/>
<dbReference type="STRING" id="41047.A0A397FWM3"/>
<keyword evidence="1" id="KW-0808">Transferase</keyword>
<organism evidence="3 4">
    <name type="scientific">Aspergillus thermomutatus</name>
    <name type="common">Neosartorya pseudofischeri</name>
    <dbReference type="NCBI Taxonomy" id="41047"/>
    <lineage>
        <taxon>Eukaryota</taxon>
        <taxon>Fungi</taxon>
        <taxon>Dikarya</taxon>
        <taxon>Ascomycota</taxon>
        <taxon>Pezizomycotina</taxon>
        <taxon>Eurotiomycetes</taxon>
        <taxon>Eurotiomycetidae</taxon>
        <taxon>Eurotiales</taxon>
        <taxon>Aspergillaceae</taxon>
        <taxon>Aspergillus</taxon>
        <taxon>Aspergillus subgen. Fumigati</taxon>
    </lineage>
</organism>
<dbReference type="PANTHER" id="PTHR31896:SF64">
    <property type="entry name" value="TRICHOTHECENE 3-O-ACETYLTRANSFERASE"/>
    <property type="match status" value="1"/>
</dbReference>
<reference evidence="3" key="1">
    <citation type="submission" date="2018-08" db="EMBL/GenBank/DDBJ databases">
        <title>Draft genome sequence of azole-resistant Aspergillus thermomutatus (Neosartorya pseudofischeri) strain HMR AF 39, isolated from a human nasal aspirate.</title>
        <authorList>
            <person name="Parent-Michaud M."/>
            <person name="Dufresne P.J."/>
            <person name="Fournier E."/>
            <person name="Martineau C."/>
            <person name="Moreira S."/>
            <person name="Perkins V."/>
            <person name="De Repentigny L."/>
            <person name="Dufresne S.F."/>
        </authorList>
    </citation>
    <scope>NUCLEOTIDE SEQUENCE [LARGE SCALE GENOMIC DNA]</scope>
    <source>
        <strain evidence="3">HMR AF 39</strain>
    </source>
</reference>
<dbReference type="GO" id="GO:0016746">
    <property type="term" value="F:acyltransferase activity"/>
    <property type="evidence" value="ECO:0007669"/>
    <property type="project" value="UniProtKB-KW"/>
</dbReference>
<evidence type="ECO:0000256" key="2">
    <source>
        <dbReference type="ARBA" id="ARBA00023315"/>
    </source>
</evidence>
<dbReference type="Proteomes" id="UP000215305">
    <property type="component" value="Unassembled WGS sequence"/>
</dbReference>
<dbReference type="Pfam" id="PF02458">
    <property type="entry name" value="Transferase"/>
    <property type="match status" value="2"/>
</dbReference>
<accession>A0A397FWM3</accession>